<dbReference type="PANTHER" id="PTHR12901:SF10">
    <property type="entry name" value="COENZYME Q-BINDING PROTEIN COQ10, MITOCHONDRIAL"/>
    <property type="match status" value="1"/>
</dbReference>
<evidence type="ECO:0000256" key="2">
    <source>
        <dbReference type="ARBA" id="ARBA00011814"/>
    </source>
</evidence>
<accession>K8F2L4</accession>
<feature type="domain" description="Coenzyme Q-binding protein COQ10 START" evidence="5">
    <location>
        <begin position="76"/>
        <end position="232"/>
    </location>
</feature>
<evidence type="ECO:0000313" key="6">
    <source>
        <dbReference type="EMBL" id="CCO19050.1"/>
    </source>
</evidence>
<dbReference type="GO" id="GO:0005739">
    <property type="term" value="C:mitochondrion"/>
    <property type="evidence" value="ECO:0007669"/>
    <property type="project" value="TreeGrafter"/>
</dbReference>
<evidence type="ECO:0000256" key="1">
    <source>
        <dbReference type="ARBA" id="ARBA00006885"/>
    </source>
</evidence>
<dbReference type="eggNOG" id="KOG3177">
    <property type="taxonomic scope" value="Eukaryota"/>
</dbReference>
<evidence type="ECO:0000256" key="4">
    <source>
        <dbReference type="SAM" id="MobiDB-lite"/>
    </source>
</evidence>
<dbReference type="GO" id="GO:0048039">
    <property type="term" value="F:ubiquinone binding"/>
    <property type="evidence" value="ECO:0007669"/>
    <property type="project" value="InterPro"/>
</dbReference>
<dbReference type="RefSeq" id="XP_007509935.1">
    <property type="nucleotide sequence ID" value="XM_007509873.1"/>
</dbReference>
<proteinExistence type="inferred from homology"/>
<dbReference type="OrthoDB" id="292693at2759"/>
<dbReference type="EMBL" id="FO082267">
    <property type="protein sequence ID" value="CCO19050.1"/>
    <property type="molecule type" value="Genomic_DNA"/>
</dbReference>
<dbReference type="STRING" id="41875.K8F2L4"/>
<dbReference type="CDD" id="cd07813">
    <property type="entry name" value="COQ10p_like"/>
    <property type="match status" value="1"/>
</dbReference>
<dbReference type="Proteomes" id="UP000198341">
    <property type="component" value="Chromosome 12"/>
</dbReference>
<dbReference type="InterPro" id="IPR044996">
    <property type="entry name" value="COQ10-like"/>
</dbReference>
<dbReference type="InterPro" id="IPR005031">
    <property type="entry name" value="COQ10_START"/>
</dbReference>
<protein>
    <recommendedName>
        <fullName evidence="5">Coenzyme Q-binding protein COQ10 START domain-containing protein</fullName>
    </recommendedName>
</protein>
<comment type="function">
    <text evidence="3">Required for the function of coenzyme Q in the respiratory chain. May serve as a chaperone or may be involved in the transport of Q6 from its site of synthesis to the catalytic sites of the respiratory complexes.</text>
</comment>
<feature type="region of interest" description="Disordered" evidence="4">
    <location>
        <begin position="31"/>
        <end position="61"/>
    </location>
</feature>
<keyword evidence="7" id="KW-1185">Reference proteome</keyword>
<evidence type="ECO:0000256" key="3">
    <source>
        <dbReference type="ARBA" id="ARBA00024947"/>
    </source>
</evidence>
<sequence length="245" mass="27867">MSSLECGVPLRKVPSSSNQRTIFSAAKDALFGGDKKNNASSSSSLSSDEKKDKKDDEDSSSLLKRKFSSRKIVRDVAPAELFAIVADVNKYHEFLPFCRRSKVTHEIDKDRFEAELEIGFKVFNERYTSRVTLDRPRKVTAEDKSNEEDGGGALFEKMKTVWRFRELEEEEEEDVNDVESRKENEEKLTRQKKNVSTVVDFEIAFKVKSSAHAAALSVFFEDVANTQIQAFEKRCRSLMSLPSAE</sequence>
<organism evidence="6 7">
    <name type="scientific">Bathycoccus prasinos</name>
    <dbReference type="NCBI Taxonomy" id="41875"/>
    <lineage>
        <taxon>Eukaryota</taxon>
        <taxon>Viridiplantae</taxon>
        <taxon>Chlorophyta</taxon>
        <taxon>Mamiellophyceae</taxon>
        <taxon>Mamiellales</taxon>
        <taxon>Bathycoccaceae</taxon>
        <taxon>Bathycoccus</taxon>
    </lineage>
</organism>
<evidence type="ECO:0000313" key="7">
    <source>
        <dbReference type="Proteomes" id="UP000198341"/>
    </source>
</evidence>
<dbReference type="PANTHER" id="PTHR12901">
    <property type="entry name" value="SPERM PROTEIN HOMOLOG"/>
    <property type="match status" value="1"/>
</dbReference>
<dbReference type="SUPFAM" id="SSF55961">
    <property type="entry name" value="Bet v1-like"/>
    <property type="match status" value="1"/>
</dbReference>
<dbReference type="Pfam" id="PF03364">
    <property type="entry name" value="Polyketide_cyc"/>
    <property type="match status" value="1"/>
</dbReference>
<gene>
    <name evidence="6" type="ordered locus">Bathy12g01860</name>
</gene>
<dbReference type="KEGG" id="bpg:Bathy12g01860"/>
<dbReference type="AlphaFoldDB" id="K8F2L4"/>
<name>K8F2L4_9CHLO</name>
<evidence type="ECO:0000259" key="5">
    <source>
        <dbReference type="Pfam" id="PF03364"/>
    </source>
</evidence>
<comment type="similarity">
    <text evidence="1">Belongs to the COQ10 family.</text>
</comment>
<feature type="compositionally biased region" description="Basic and acidic residues" evidence="4">
    <location>
        <begin position="47"/>
        <end position="56"/>
    </location>
</feature>
<dbReference type="InterPro" id="IPR023393">
    <property type="entry name" value="START-like_dom_sf"/>
</dbReference>
<dbReference type="GeneID" id="19012399"/>
<dbReference type="Gene3D" id="3.30.530.20">
    <property type="match status" value="1"/>
</dbReference>
<dbReference type="GO" id="GO:0045333">
    <property type="term" value="P:cellular respiration"/>
    <property type="evidence" value="ECO:0007669"/>
    <property type="project" value="InterPro"/>
</dbReference>
<comment type="subunit">
    <text evidence="2">Interacts with coenzyme Q.</text>
</comment>
<reference evidence="6 7" key="1">
    <citation type="submission" date="2011-10" db="EMBL/GenBank/DDBJ databases">
        <authorList>
            <person name="Genoscope - CEA"/>
        </authorList>
    </citation>
    <scope>NUCLEOTIDE SEQUENCE [LARGE SCALE GENOMIC DNA]</scope>
    <source>
        <strain evidence="6 7">RCC 1105</strain>
    </source>
</reference>